<feature type="transmembrane region" description="Helical" evidence="1">
    <location>
        <begin position="34"/>
        <end position="50"/>
    </location>
</feature>
<keyword evidence="1" id="KW-0472">Membrane</keyword>
<evidence type="ECO:0000313" key="2">
    <source>
        <dbReference type="EMBL" id="KAA2238533.1"/>
    </source>
</evidence>
<dbReference type="Proteomes" id="UP000324611">
    <property type="component" value="Unassembled WGS sequence"/>
</dbReference>
<feature type="transmembrane region" description="Helical" evidence="1">
    <location>
        <begin position="80"/>
        <end position="98"/>
    </location>
</feature>
<proteinExistence type="predicted"/>
<gene>
    <name evidence="2" type="ORF">F0L74_20120</name>
</gene>
<dbReference type="AlphaFoldDB" id="A0A5B2VG58"/>
<feature type="transmembrane region" description="Helical" evidence="1">
    <location>
        <begin position="110"/>
        <end position="132"/>
    </location>
</feature>
<evidence type="ECO:0000313" key="3">
    <source>
        <dbReference type="Proteomes" id="UP000324611"/>
    </source>
</evidence>
<dbReference type="RefSeq" id="WP_149839713.1">
    <property type="nucleotide sequence ID" value="NZ_VUOC01000004.1"/>
</dbReference>
<accession>A0A5B2VG58</accession>
<name>A0A5B2VG58_9BACT</name>
<sequence>MKQQKSSFSEILLIAGLILAAGLCRLITNELQWWNFNAIGASALFGGVVIKNKRLSYILPLATLFLTDLCFQLFTNIQGFYGAQMFFVYGAFLLITFIGTQLKKINALTIFLTAIGTGLLFFLISNFGVWVLSNMYPHTASGLMACYAAAIPFFRNDMFGNFLLNTIMGSVCYSAVLFGAYALVKRIAIKPQGQLA</sequence>
<keyword evidence="1" id="KW-1133">Transmembrane helix</keyword>
<dbReference type="Pfam" id="PF20221">
    <property type="entry name" value="DUF6580"/>
    <property type="match status" value="1"/>
</dbReference>
<comment type="caution">
    <text evidence="2">The sequence shown here is derived from an EMBL/GenBank/DDBJ whole genome shotgun (WGS) entry which is preliminary data.</text>
</comment>
<organism evidence="2 3">
    <name type="scientific">Chitinophaga agrisoli</name>
    <dbReference type="NCBI Taxonomy" id="2607653"/>
    <lineage>
        <taxon>Bacteria</taxon>
        <taxon>Pseudomonadati</taxon>
        <taxon>Bacteroidota</taxon>
        <taxon>Chitinophagia</taxon>
        <taxon>Chitinophagales</taxon>
        <taxon>Chitinophagaceae</taxon>
        <taxon>Chitinophaga</taxon>
    </lineage>
</organism>
<dbReference type="InterPro" id="IPR046487">
    <property type="entry name" value="DUF6580"/>
</dbReference>
<reference evidence="2 3" key="2">
    <citation type="submission" date="2019-09" db="EMBL/GenBank/DDBJ databases">
        <authorList>
            <person name="Jin C."/>
        </authorList>
    </citation>
    <scope>NUCLEOTIDE SEQUENCE [LARGE SCALE GENOMIC DNA]</scope>
    <source>
        <strain evidence="2 3">BN140078</strain>
    </source>
</reference>
<feature type="transmembrane region" description="Helical" evidence="1">
    <location>
        <begin position="57"/>
        <end position="74"/>
    </location>
</feature>
<reference evidence="2 3" key="1">
    <citation type="submission" date="2019-09" db="EMBL/GenBank/DDBJ databases">
        <title>Chitinophaga ginsengihumi sp. nov., isolated from soil of ginseng rhizosphere.</title>
        <authorList>
            <person name="Lee J."/>
        </authorList>
    </citation>
    <scope>NUCLEOTIDE SEQUENCE [LARGE SCALE GENOMIC DNA]</scope>
    <source>
        <strain evidence="2 3">BN140078</strain>
    </source>
</reference>
<evidence type="ECO:0000256" key="1">
    <source>
        <dbReference type="SAM" id="Phobius"/>
    </source>
</evidence>
<protein>
    <submittedName>
        <fullName evidence="2">Uncharacterized protein</fullName>
    </submittedName>
</protein>
<keyword evidence="1" id="KW-0812">Transmembrane</keyword>
<dbReference type="EMBL" id="VUOC01000004">
    <property type="protein sequence ID" value="KAA2238533.1"/>
    <property type="molecule type" value="Genomic_DNA"/>
</dbReference>
<feature type="transmembrane region" description="Helical" evidence="1">
    <location>
        <begin position="7"/>
        <end position="28"/>
    </location>
</feature>
<keyword evidence="3" id="KW-1185">Reference proteome</keyword>
<feature type="transmembrane region" description="Helical" evidence="1">
    <location>
        <begin position="162"/>
        <end position="184"/>
    </location>
</feature>